<dbReference type="Proteomes" id="UP000299102">
    <property type="component" value="Unassembled WGS sequence"/>
</dbReference>
<evidence type="ECO:0000313" key="1">
    <source>
        <dbReference type="EMBL" id="GBP88160.1"/>
    </source>
</evidence>
<dbReference type="AlphaFoldDB" id="A0A4C1ZJW8"/>
<comment type="caution">
    <text evidence="1">The sequence shown here is derived from an EMBL/GenBank/DDBJ whole genome shotgun (WGS) entry which is preliminary data.</text>
</comment>
<accession>A0A4C1ZJW8</accession>
<organism evidence="1 2">
    <name type="scientific">Eumeta variegata</name>
    <name type="common">Bagworm moth</name>
    <name type="synonym">Eumeta japonica</name>
    <dbReference type="NCBI Taxonomy" id="151549"/>
    <lineage>
        <taxon>Eukaryota</taxon>
        <taxon>Metazoa</taxon>
        <taxon>Ecdysozoa</taxon>
        <taxon>Arthropoda</taxon>
        <taxon>Hexapoda</taxon>
        <taxon>Insecta</taxon>
        <taxon>Pterygota</taxon>
        <taxon>Neoptera</taxon>
        <taxon>Endopterygota</taxon>
        <taxon>Lepidoptera</taxon>
        <taxon>Glossata</taxon>
        <taxon>Ditrysia</taxon>
        <taxon>Tineoidea</taxon>
        <taxon>Psychidae</taxon>
        <taxon>Oiketicinae</taxon>
        <taxon>Eumeta</taxon>
    </lineage>
</organism>
<reference evidence="1 2" key="1">
    <citation type="journal article" date="2019" name="Commun. Biol.">
        <title>The bagworm genome reveals a unique fibroin gene that provides high tensile strength.</title>
        <authorList>
            <person name="Kono N."/>
            <person name="Nakamura H."/>
            <person name="Ohtoshi R."/>
            <person name="Tomita M."/>
            <person name="Numata K."/>
            <person name="Arakawa K."/>
        </authorList>
    </citation>
    <scope>NUCLEOTIDE SEQUENCE [LARGE SCALE GENOMIC DNA]</scope>
</reference>
<evidence type="ECO:0000313" key="2">
    <source>
        <dbReference type="Proteomes" id="UP000299102"/>
    </source>
</evidence>
<protein>
    <submittedName>
        <fullName evidence="1">Uncharacterized protein</fullName>
    </submittedName>
</protein>
<keyword evidence="2" id="KW-1185">Reference proteome</keyword>
<gene>
    <name evidence="1" type="ORF">EVAR_99713_1</name>
</gene>
<name>A0A4C1ZJW8_EUMVA</name>
<proteinExistence type="predicted"/>
<sequence>MKFIDGLEKSVVTTMIYDEVKWLASCPRTIEYRRNLHHGRTGENLSHINPLPVYLKKHIKPSVQDTVVTAVTESMSSSFVRGSSTSCCGCRCGYKPMARTRASSQKGHCPLGLLFYADYRQPSGVRQLTPLRWKIWIAGLVGADILLLNLDELSEGFDFQVSGNHVVFDVPPGPRNHTEHYVPLAEQLSLSLDVVPGSATVSDLDPVHALGSGPGPAFSSDAGPIFNFSLDLGSRFCSRRALFRYRYRSRVSEALNLTTNALPTTSSDARHAMSDTSKMSEALPPEVIDNHWQREGLKVEFFQSDRKRVRISHHLASMRLCSLCYCSTPTNKNVTRVSNSRQSVSPSARSADVRQIHTKPLSLCGQNFVTERSVSQFGRIISTRERCGRTYFLPYISLVANKLLLPVSIIKPLQLNEQLQHTLLYCKSGAPSVSGQRWRDAYGGPLIVTVTRVAEAYMYGIGYQHGGGAFNFISWRD</sequence>
<dbReference type="EMBL" id="BGZK01001911">
    <property type="protein sequence ID" value="GBP88160.1"/>
    <property type="molecule type" value="Genomic_DNA"/>
</dbReference>